<dbReference type="HAMAP" id="MF_00940">
    <property type="entry name" value="DmsD_chaperone"/>
    <property type="match status" value="1"/>
</dbReference>
<dbReference type="NCBIfam" id="NF008632">
    <property type="entry name" value="PRK11621.1"/>
    <property type="match status" value="1"/>
</dbReference>
<dbReference type="Proteomes" id="UP001225042">
    <property type="component" value="Unassembled WGS sequence"/>
</dbReference>
<dbReference type="PANTHER" id="PTHR34227">
    <property type="entry name" value="CHAPERONE PROTEIN YCDY"/>
    <property type="match status" value="1"/>
</dbReference>
<dbReference type="Gene3D" id="1.10.3480.10">
    <property type="entry name" value="TorD-like"/>
    <property type="match status" value="1"/>
</dbReference>
<dbReference type="RefSeq" id="WP_306683586.1">
    <property type="nucleotide sequence ID" value="NZ_JAVDKR010000006.1"/>
</dbReference>
<proteinExistence type="inferred from homology"/>
<dbReference type="InterPro" id="IPR050289">
    <property type="entry name" value="TorD/DmsD_chaperones"/>
</dbReference>
<protein>
    <recommendedName>
        <fullName evidence="2">Tat proofreading chaperone DmsD</fullName>
    </recommendedName>
    <alternativeName>
        <fullName evidence="2">DMSO reductase maturation protein</fullName>
    </alternativeName>
    <alternativeName>
        <fullName evidence="2">Twin-arginine leader-binding protein DmsD</fullName>
    </alternativeName>
</protein>
<reference evidence="3 4" key="1">
    <citation type="submission" date="2023-08" db="EMBL/GenBank/DDBJ databases">
        <authorList>
            <person name="Dale J."/>
        </authorList>
    </citation>
    <scope>NUCLEOTIDE SEQUENCE [LARGE SCALE GENOMIC DNA]</scope>
    <source>
        <strain evidence="3 4">2023EL-00788</strain>
    </source>
</reference>
<evidence type="ECO:0000313" key="3">
    <source>
        <dbReference type="EMBL" id="MDQ2255989.1"/>
    </source>
</evidence>
<organism evidence="3 4">
    <name type="scientific">Enterobacter soli</name>
    <dbReference type="NCBI Taxonomy" id="885040"/>
    <lineage>
        <taxon>Bacteria</taxon>
        <taxon>Pseudomonadati</taxon>
        <taxon>Pseudomonadota</taxon>
        <taxon>Gammaproteobacteria</taxon>
        <taxon>Enterobacterales</taxon>
        <taxon>Enterobacteriaceae</taxon>
        <taxon>Enterobacter</taxon>
    </lineage>
</organism>
<keyword evidence="1 2" id="KW-0143">Chaperone</keyword>
<dbReference type="InterPro" id="IPR028611">
    <property type="entry name" value="DmsD_chaperone"/>
</dbReference>
<dbReference type="GO" id="GO:0005048">
    <property type="term" value="F:signal sequence binding"/>
    <property type="evidence" value="ECO:0007669"/>
    <property type="project" value="InterPro"/>
</dbReference>
<comment type="function">
    <text evidence="2">Required for biogenesis/assembly of DMSO reductase, but not for the interaction of the DmsA signal peptide with the Tat system. May be part of a chaperone cascade complex that facilitates a folding-maturation pathway for the substrate protein.</text>
</comment>
<comment type="similarity">
    <text evidence="2">Belongs to the TorD/DmsD family. DmsD subfamily.</text>
</comment>
<dbReference type="EMBL" id="JAVDKS010000003">
    <property type="protein sequence ID" value="MDQ2255989.1"/>
    <property type="molecule type" value="Genomic_DNA"/>
</dbReference>
<evidence type="ECO:0000256" key="2">
    <source>
        <dbReference type="HAMAP-Rule" id="MF_00940"/>
    </source>
</evidence>
<dbReference type="PANTHER" id="PTHR34227:SF6">
    <property type="entry name" value="TAT PROOFREADING CHAPERONE DMSD"/>
    <property type="match status" value="1"/>
</dbReference>
<dbReference type="SUPFAM" id="SSF89155">
    <property type="entry name" value="TorD-like"/>
    <property type="match status" value="1"/>
</dbReference>
<evidence type="ECO:0000256" key="1">
    <source>
        <dbReference type="ARBA" id="ARBA00023186"/>
    </source>
</evidence>
<dbReference type="PIRSF" id="PIRSF004690">
    <property type="entry name" value="DmsD"/>
    <property type="match status" value="1"/>
</dbReference>
<dbReference type="AlphaFoldDB" id="A0AAW8H953"/>
<dbReference type="Pfam" id="PF02613">
    <property type="entry name" value="Nitrate_red_del"/>
    <property type="match status" value="1"/>
</dbReference>
<accession>A0AAW8H953</accession>
<dbReference type="InterPro" id="IPR026269">
    <property type="entry name" value="DmsD-type"/>
</dbReference>
<keyword evidence="4" id="KW-1185">Reference proteome</keyword>
<dbReference type="InterPro" id="IPR020945">
    <property type="entry name" value="DMSO/NO3_reduct_chaperone"/>
</dbReference>
<evidence type="ECO:0000313" key="4">
    <source>
        <dbReference type="Proteomes" id="UP001225042"/>
    </source>
</evidence>
<gene>
    <name evidence="2 3" type="primary">dmsD</name>
    <name evidence="3" type="ORF">RBJ67_07510</name>
</gene>
<dbReference type="InterPro" id="IPR036411">
    <property type="entry name" value="TorD-like_sf"/>
</dbReference>
<comment type="caution">
    <text evidence="3">The sequence shown here is derived from an EMBL/GenBank/DDBJ whole genome shotgun (WGS) entry which is preliminary data.</text>
</comment>
<sequence length="204" mass="23074">MNKLSQRESFAFSARVLGALFGFAPDSEQAAPLVSALTTSDWYQDWPYAHQSLASIAQTFKTPADEPLTEAWQRLFIGPYALPAPPWGSVWLDRESVLFGESTLALRQWMRENAIAFEMQQNEPEDHIATLLMLAAWLAENGRDAECDQLLAWHILPWSHRFLSVFIDNAGHPFYVALGKLAQLTLADWQSTLLIPVAEKPLYR</sequence>
<name>A0AAW8H953_9ENTR</name>